<keyword evidence="5" id="KW-1185">Reference proteome</keyword>
<dbReference type="Gene3D" id="3.55.50.30">
    <property type="match status" value="1"/>
</dbReference>
<reference evidence="3" key="4">
    <citation type="submission" date="2024-05" db="EMBL/GenBank/DDBJ databases">
        <title>Identification of Pectobacterium versatile causing blackleg of potato from New York State with a whole genome sequencing approach.</title>
        <authorList>
            <person name="Ma X."/>
            <person name="Swingle B."/>
        </authorList>
    </citation>
    <scope>NUCLEOTIDE SEQUENCE</scope>
    <source>
        <strain evidence="3">NY1588A</strain>
    </source>
</reference>
<dbReference type="Proteomes" id="UP001194579">
    <property type="component" value="Unassembled WGS sequence"/>
</dbReference>
<reference evidence="5" key="3">
    <citation type="submission" date="2023-07" db="EMBL/GenBank/DDBJ databases">
        <title>Identification of Pectobacterium versatile causing blackleg of potato from New York State with a whole genome sequencing approach.</title>
        <authorList>
            <person name="Ma X."/>
            <person name="Swingle B."/>
        </authorList>
    </citation>
    <scope>NUCLEOTIDE SEQUENCE [LARGE SCALE GENOMIC DNA]</scope>
    <source>
        <strain evidence="5">NY1588A</strain>
    </source>
</reference>
<dbReference type="RefSeq" id="WP_012822583.1">
    <property type="nucleotide sequence ID" value="NC_017845.1"/>
</dbReference>
<evidence type="ECO:0000313" key="3">
    <source>
        <dbReference type="EMBL" id="MBI0555120.1"/>
    </source>
</evidence>
<gene>
    <name evidence="2" type="ordered locus">W5S_0762</name>
    <name evidence="3" type="ORF">F6Q06_11560</name>
</gene>
<dbReference type="Proteomes" id="UP000008044">
    <property type="component" value="Chromosome"/>
</dbReference>
<accession>A0A0H3HYF2</accession>
<dbReference type="OrthoDB" id="886764at2"/>
<protein>
    <submittedName>
        <fullName evidence="2">Lipoprotein</fullName>
    </submittedName>
</protein>
<dbReference type="EMBL" id="CP003415">
    <property type="protein sequence ID" value="AFI88881.1"/>
    <property type="molecule type" value="Genomic_DNA"/>
</dbReference>
<dbReference type="PATRIC" id="fig|1166016.3.peg.765"/>
<keyword evidence="2" id="KW-0449">Lipoprotein</keyword>
<sequence>MKMLLIAVTGVLLAGCAQTGTKEYAKNLGGKCDVPQYYDIDFSRFDETAQQIAHATGCGIITDTTLTGAIKPHSVKGYLTRREAVFMAIQGTSLKVTKQEPDTVSVE</sequence>
<organism evidence="2 4">
    <name type="scientific">Pectobacterium parmentieri</name>
    <dbReference type="NCBI Taxonomy" id="1905730"/>
    <lineage>
        <taxon>Bacteria</taxon>
        <taxon>Pseudomonadati</taxon>
        <taxon>Pseudomonadota</taxon>
        <taxon>Gammaproteobacteria</taxon>
        <taxon>Enterobacterales</taxon>
        <taxon>Pectobacteriaceae</taxon>
        <taxon>Pectobacterium</taxon>
    </lineage>
</organism>
<feature type="signal peptide" evidence="1">
    <location>
        <begin position="1"/>
        <end position="19"/>
    </location>
</feature>
<proteinExistence type="predicted"/>
<keyword evidence="1" id="KW-0732">Signal</keyword>
<evidence type="ECO:0000313" key="5">
    <source>
        <dbReference type="Proteomes" id="UP001194579"/>
    </source>
</evidence>
<dbReference type="PROSITE" id="PS51257">
    <property type="entry name" value="PROKAR_LIPOPROTEIN"/>
    <property type="match status" value="1"/>
</dbReference>
<evidence type="ECO:0000313" key="4">
    <source>
        <dbReference type="Proteomes" id="UP000008044"/>
    </source>
</evidence>
<dbReference type="KEGG" id="ppar:A8F97_14665"/>
<dbReference type="EMBL" id="WABS01000020">
    <property type="protein sequence ID" value="MBI0555120.1"/>
    <property type="molecule type" value="Genomic_DNA"/>
</dbReference>
<name>A0A0H3HYF2_PECPM</name>
<dbReference type="AlphaFoldDB" id="A0A0H3HYF2"/>
<dbReference type="OMA" id="IKPHPVK"/>
<reference evidence="2" key="2">
    <citation type="submission" date="2012-03" db="EMBL/GenBank/DDBJ databases">
        <authorList>
            <person name="Koskinen P."/>
            <person name="Laine P."/>
            <person name="Niemi O."/>
            <person name="Nykyri J."/>
            <person name="Harjunpaa H."/>
            <person name="Auvinen P."/>
            <person name="Paulin L."/>
            <person name="Pirhonen M."/>
            <person name="Palva T."/>
            <person name="Holm L."/>
        </authorList>
    </citation>
    <scope>NUCLEOTIDE SEQUENCE</scope>
    <source>
        <strain evidence="2">SCC3193</strain>
    </source>
</reference>
<dbReference type="eggNOG" id="ENOG50332D9">
    <property type="taxonomic scope" value="Bacteria"/>
</dbReference>
<dbReference type="KEGG" id="pec:W5S_0762"/>
<evidence type="ECO:0000313" key="2">
    <source>
        <dbReference type="EMBL" id="AFI88881.1"/>
    </source>
</evidence>
<dbReference type="HOGENOM" id="CLU_160560_0_0_6"/>
<dbReference type="GeneID" id="45850707"/>
<reference evidence="2 4" key="1">
    <citation type="journal article" date="2012" name="J. Bacteriol.">
        <title>Genome sequence of Pectobacterium sp. strain SCC3193.</title>
        <authorList>
            <person name="Koskinen J.P."/>
            <person name="Laine P."/>
            <person name="Niemi O."/>
            <person name="Nykyri J."/>
            <person name="Harjunpaa H."/>
            <person name="Auvinen P."/>
            <person name="Paulin L."/>
            <person name="Pirhonen M."/>
            <person name="Palva T."/>
            <person name="Holm L."/>
        </authorList>
    </citation>
    <scope>NUCLEOTIDE SEQUENCE [LARGE SCALE GENOMIC DNA]</scope>
    <source>
        <strain evidence="2 4">SCC3193</strain>
    </source>
</reference>
<evidence type="ECO:0000256" key="1">
    <source>
        <dbReference type="SAM" id="SignalP"/>
    </source>
</evidence>
<feature type="chain" id="PRO_5044543030" evidence="1">
    <location>
        <begin position="20"/>
        <end position="107"/>
    </location>
</feature>